<evidence type="ECO:0000256" key="2">
    <source>
        <dbReference type="ARBA" id="ARBA00008066"/>
    </source>
</evidence>
<evidence type="ECO:0000256" key="7">
    <source>
        <dbReference type="SAM" id="Phobius"/>
    </source>
</evidence>
<dbReference type="OrthoDB" id="40134at2759"/>
<feature type="domain" description="Amino acid transporter transmembrane" evidence="8">
    <location>
        <begin position="100"/>
        <end position="451"/>
    </location>
</feature>
<evidence type="ECO:0000259" key="8">
    <source>
        <dbReference type="Pfam" id="PF01490"/>
    </source>
</evidence>
<organism evidence="9 10">
    <name type="scientific">Psilocybe cf. subviscida</name>
    <dbReference type="NCBI Taxonomy" id="2480587"/>
    <lineage>
        <taxon>Eukaryota</taxon>
        <taxon>Fungi</taxon>
        <taxon>Dikarya</taxon>
        <taxon>Basidiomycota</taxon>
        <taxon>Agaricomycotina</taxon>
        <taxon>Agaricomycetes</taxon>
        <taxon>Agaricomycetidae</taxon>
        <taxon>Agaricales</taxon>
        <taxon>Agaricineae</taxon>
        <taxon>Strophariaceae</taxon>
        <taxon>Psilocybe</taxon>
    </lineage>
</organism>
<feature type="transmembrane region" description="Helical" evidence="7">
    <location>
        <begin position="142"/>
        <end position="161"/>
    </location>
</feature>
<comment type="similarity">
    <text evidence="2">Belongs to the amino acid/polyamine transporter 2 family.</text>
</comment>
<evidence type="ECO:0000256" key="3">
    <source>
        <dbReference type="ARBA" id="ARBA00022692"/>
    </source>
</evidence>
<feature type="transmembrane region" description="Helical" evidence="7">
    <location>
        <begin position="429"/>
        <end position="451"/>
    </location>
</feature>
<dbReference type="Pfam" id="PF01490">
    <property type="entry name" value="Aa_trans"/>
    <property type="match status" value="1"/>
</dbReference>
<accession>A0A8H5FBA7</accession>
<dbReference type="Proteomes" id="UP000567179">
    <property type="component" value="Unassembled WGS sequence"/>
</dbReference>
<feature type="transmembrane region" description="Helical" evidence="7">
    <location>
        <begin position="386"/>
        <end position="409"/>
    </location>
</feature>
<comment type="subcellular location">
    <subcellularLocation>
        <location evidence="1">Membrane</location>
        <topology evidence="1">Multi-pass membrane protein</topology>
    </subcellularLocation>
</comment>
<proteinExistence type="inferred from homology"/>
<feature type="transmembrane region" description="Helical" evidence="7">
    <location>
        <begin position="173"/>
        <end position="192"/>
    </location>
</feature>
<protein>
    <recommendedName>
        <fullName evidence="8">Amino acid transporter transmembrane domain-containing protein</fullName>
    </recommendedName>
</protein>
<keyword evidence="5 7" id="KW-0472">Membrane</keyword>
<comment type="caution">
    <text evidence="9">The sequence shown here is derived from an EMBL/GenBank/DDBJ whole genome shotgun (WGS) entry which is preliminary data.</text>
</comment>
<dbReference type="PANTHER" id="PTHR22950">
    <property type="entry name" value="AMINO ACID TRANSPORTER"/>
    <property type="match status" value="1"/>
</dbReference>
<dbReference type="AlphaFoldDB" id="A0A8H5FBA7"/>
<evidence type="ECO:0000256" key="4">
    <source>
        <dbReference type="ARBA" id="ARBA00022989"/>
    </source>
</evidence>
<feature type="transmembrane region" description="Helical" evidence="7">
    <location>
        <begin position="318"/>
        <end position="336"/>
    </location>
</feature>
<keyword evidence="3 7" id="KW-0812">Transmembrane</keyword>
<dbReference type="InterPro" id="IPR013057">
    <property type="entry name" value="AA_transpt_TM"/>
</dbReference>
<feature type="transmembrane region" description="Helical" evidence="7">
    <location>
        <begin position="275"/>
        <end position="298"/>
    </location>
</feature>
<feature type="transmembrane region" description="Helical" evidence="7">
    <location>
        <begin position="199"/>
        <end position="223"/>
    </location>
</feature>
<keyword evidence="10" id="KW-1185">Reference proteome</keyword>
<reference evidence="9 10" key="1">
    <citation type="journal article" date="2020" name="ISME J.">
        <title>Uncovering the hidden diversity of litter-decomposition mechanisms in mushroom-forming fungi.</title>
        <authorList>
            <person name="Floudas D."/>
            <person name="Bentzer J."/>
            <person name="Ahren D."/>
            <person name="Johansson T."/>
            <person name="Persson P."/>
            <person name="Tunlid A."/>
        </authorList>
    </citation>
    <scope>NUCLEOTIDE SEQUENCE [LARGE SCALE GENOMIC DNA]</scope>
    <source>
        <strain evidence="9 10">CBS 101986</strain>
    </source>
</reference>
<feature type="transmembrane region" description="Helical" evidence="7">
    <location>
        <begin position="357"/>
        <end position="380"/>
    </location>
</feature>
<sequence length="469" mass="50917">MSLEKRSSSIHADLQEAGTPSHNAGEDVFIEKPDHDFHYKTLSWQASVCKRLDDFRDCQQRDVLASLCARSNRDRSSGYSCEINAFLFAFHSTELTKGQIVFLGIFGLFTAKLLIDFKLNHPNVHTMGDAGYILGGPVAREVLALGTVIFAICGTGSELLSGQLALSILSNDGLCSILLLLIFSVATLALALPRTLDRLSWLGLASSLAITLSGILAMIGAGLNPTPGRTISATLPTNFFDAFVAITNPVFAYAGHFMFFILISEMKRPQDAMKAAWVLQGFATIFYVVFAIVMYVYIGNSVASPALLSLPPKWGKATWAIALPNLLIAGGLYSHTAAKLVFVRIFRHTRHIYKHTLLGWTVWCGLCFLAVSLSFLFVVAVPIFSFLIGISAALFASWYTYGIAGFFWLHDAAKLGGQKRAVLQQPVMLILSVLTVLAGAFICIGGTYVFIKLIVDAYASGAVGKPFTC</sequence>
<dbReference type="PANTHER" id="PTHR22950:SF461">
    <property type="entry name" value="AMINO ACID TRANSPORTER TRANSMEMBRANE DOMAIN-CONTAINING PROTEIN"/>
    <property type="match status" value="1"/>
</dbReference>
<evidence type="ECO:0000256" key="5">
    <source>
        <dbReference type="ARBA" id="ARBA00023136"/>
    </source>
</evidence>
<dbReference type="GO" id="GO:0015179">
    <property type="term" value="F:L-amino acid transmembrane transporter activity"/>
    <property type="evidence" value="ECO:0007669"/>
    <property type="project" value="TreeGrafter"/>
</dbReference>
<evidence type="ECO:0000313" key="9">
    <source>
        <dbReference type="EMBL" id="KAF5330596.1"/>
    </source>
</evidence>
<gene>
    <name evidence="9" type="ORF">D9619_005736</name>
</gene>
<feature type="transmembrane region" description="Helical" evidence="7">
    <location>
        <begin position="243"/>
        <end position="263"/>
    </location>
</feature>
<evidence type="ECO:0000256" key="1">
    <source>
        <dbReference type="ARBA" id="ARBA00004141"/>
    </source>
</evidence>
<evidence type="ECO:0000256" key="6">
    <source>
        <dbReference type="SAM" id="MobiDB-lite"/>
    </source>
</evidence>
<name>A0A8H5FBA7_9AGAR</name>
<dbReference type="GO" id="GO:0016020">
    <property type="term" value="C:membrane"/>
    <property type="evidence" value="ECO:0007669"/>
    <property type="project" value="UniProtKB-SubCell"/>
</dbReference>
<keyword evidence="4 7" id="KW-1133">Transmembrane helix</keyword>
<feature type="region of interest" description="Disordered" evidence="6">
    <location>
        <begin position="1"/>
        <end position="22"/>
    </location>
</feature>
<evidence type="ECO:0000313" key="10">
    <source>
        <dbReference type="Proteomes" id="UP000567179"/>
    </source>
</evidence>
<dbReference type="EMBL" id="JAACJJ010000001">
    <property type="protein sequence ID" value="KAF5330596.1"/>
    <property type="molecule type" value="Genomic_DNA"/>
</dbReference>